<name>A0A448WIZ1_9PLAT</name>
<evidence type="ECO:0000313" key="2">
    <source>
        <dbReference type="Proteomes" id="UP000784294"/>
    </source>
</evidence>
<dbReference type="Proteomes" id="UP000784294">
    <property type="component" value="Unassembled WGS sequence"/>
</dbReference>
<protein>
    <submittedName>
        <fullName evidence="1">Uncharacterized protein</fullName>
    </submittedName>
</protein>
<reference evidence="1" key="1">
    <citation type="submission" date="2018-11" db="EMBL/GenBank/DDBJ databases">
        <authorList>
            <consortium name="Pathogen Informatics"/>
        </authorList>
    </citation>
    <scope>NUCLEOTIDE SEQUENCE</scope>
</reference>
<evidence type="ECO:0000313" key="1">
    <source>
        <dbReference type="EMBL" id="VEL12811.1"/>
    </source>
</evidence>
<accession>A0A448WIZ1</accession>
<dbReference type="AlphaFoldDB" id="A0A448WIZ1"/>
<gene>
    <name evidence="1" type="ORF">PXEA_LOCUS6251</name>
</gene>
<sequence>MPLKRCPNGRNPSDILIRLQCKYAQPLLNRQTASELGLISMTTPIKRRVKAIKRILPTRGAPFIWLAVGRSSCDL</sequence>
<proteinExistence type="predicted"/>
<dbReference type="EMBL" id="CAAALY010015904">
    <property type="protein sequence ID" value="VEL12811.1"/>
    <property type="molecule type" value="Genomic_DNA"/>
</dbReference>
<organism evidence="1 2">
    <name type="scientific">Protopolystoma xenopodis</name>
    <dbReference type="NCBI Taxonomy" id="117903"/>
    <lineage>
        <taxon>Eukaryota</taxon>
        <taxon>Metazoa</taxon>
        <taxon>Spiralia</taxon>
        <taxon>Lophotrochozoa</taxon>
        <taxon>Platyhelminthes</taxon>
        <taxon>Monogenea</taxon>
        <taxon>Polyopisthocotylea</taxon>
        <taxon>Polystomatidea</taxon>
        <taxon>Polystomatidae</taxon>
        <taxon>Protopolystoma</taxon>
    </lineage>
</organism>
<comment type="caution">
    <text evidence="1">The sequence shown here is derived from an EMBL/GenBank/DDBJ whole genome shotgun (WGS) entry which is preliminary data.</text>
</comment>
<keyword evidence="2" id="KW-1185">Reference proteome</keyword>